<keyword evidence="1" id="KW-0862">Zinc</keyword>
<dbReference type="UniPathway" id="UPA00143"/>
<comment type="function">
    <text evidence="1">Ubiquitin ligase protein which is a component of the N-end rule pathway. Recognizes and binds to proteins bearing specific N-terminal residues that are destabilizing according to the N-end rule, leading to their ubiquitination and subsequent degradation.</text>
</comment>
<sequence length="117" mass="13418">LCMFCGQFVCVQSFCCSDDFYGECNLHAMTCSGPIGIFLLVKNNSTLLLWNYSGSFIVTPYRDYHGEMDLGLKRGRPLFLDQKRYDELRRTWLAQQVPNTVARTLENVFDTGGWVTL</sequence>
<feature type="non-terminal residue" evidence="3">
    <location>
        <position position="1"/>
    </location>
</feature>
<comment type="catalytic activity">
    <reaction evidence="1">
        <text>S-ubiquitinyl-[E2 ubiquitin-conjugating enzyme]-L-cysteine + [acceptor protein]-L-lysine = [E2 ubiquitin-conjugating enzyme]-L-cysteine + N(6)-ubiquitinyl-[acceptor protein]-L-lysine.</text>
        <dbReference type="EC" id="2.3.2.27"/>
    </reaction>
</comment>
<keyword evidence="1" id="KW-0863">Zinc-finger</keyword>
<keyword evidence="1" id="KW-0808">Transferase</keyword>
<accession>A0A4P9ZLJ7</accession>
<organism evidence="3 4">
    <name type="scientific">Dimargaris cristalligena</name>
    <dbReference type="NCBI Taxonomy" id="215637"/>
    <lineage>
        <taxon>Eukaryota</taxon>
        <taxon>Fungi</taxon>
        <taxon>Fungi incertae sedis</taxon>
        <taxon>Zoopagomycota</taxon>
        <taxon>Kickxellomycotina</taxon>
        <taxon>Dimargaritomycetes</taxon>
        <taxon>Dimargaritales</taxon>
        <taxon>Dimargaritaceae</taxon>
        <taxon>Dimargaris</taxon>
    </lineage>
</organism>
<feature type="domain" description="E3 ubiquitin-protein ligase UBR-like C-terminal" evidence="2">
    <location>
        <begin position="1"/>
        <end position="93"/>
    </location>
</feature>
<dbReference type="PANTHER" id="PTHR21497">
    <property type="entry name" value="UBIQUITIN LIGASE E3 ALPHA-RELATED"/>
    <property type="match status" value="1"/>
</dbReference>
<name>A0A4P9ZLJ7_9FUNG</name>
<dbReference type="InterPro" id="IPR044046">
    <property type="entry name" value="E3_ligase_UBR-like_C"/>
</dbReference>
<evidence type="ECO:0000259" key="2">
    <source>
        <dbReference type="Pfam" id="PF18995"/>
    </source>
</evidence>
<keyword evidence="1" id="KW-0479">Metal-binding</keyword>
<dbReference type="InterPro" id="IPR039164">
    <property type="entry name" value="UBR1-like"/>
</dbReference>
<comment type="pathway">
    <text evidence="1">Protein modification; protein ubiquitination.</text>
</comment>
<dbReference type="EMBL" id="ML003325">
    <property type="protein sequence ID" value="RKP34174.1"/>
    <property type="molecule type" value="Genomic_DNA"/>
</dbReference>
<proteinExistence type="inferred from homology"/>
<gene>
    <name evidence="3" type="ORF">BJ085DRAFT_800</name>
</gene>
<keyword evidence="4" id="KW-1185">Reference proteome</keyword>
<dbReference type="AlphaFoldDB" id="A0A4P9ZLJ7"/>
<protein>
    <recommendedName>
        <fullName evidence="1">E3 ubiquitin-protein ligase</fullName>
        <ecNumber evidence="1">2.3.2.27</ecNumber>
    </recommendedName>
</protein>
<dbReference type="GO" id="GO:0000151">
    <property type="term" value="C:ubiquitin ligase complex"/>
    <property type="evidence" value="ECO:0007669"/>
    <property type="project" value="TreeGrafter"/>
</dbReference>
<dbReference type="Proteomes" id="UP000268162">
    <property type="component" value="Unassembled WGS sequence"/>
</dbReference>
<reference evidence="4" key="1">
    <citation type="journal article" date="2018" name="Nat. Microbiol.">
        <title>Leveraging single-cell genomics to expand the fungal tree of life.</title>
        <authorList>
            <person name="Ahrendt S.R."/>
            <person name="Quandt C.A."/>
            <person name="Ciobanu D."/>
            <person name="Clum A."/>
            <person name="Salamov A."/>
            <person name="Andreopoulos B."/>
            <person name="Cheng J.F."/>
            <person name="Woyke T."/>
            <person name="Pelin A."/>
            <person name="Henrissat B."/>
            <person name="Reynolds N.K."/>
            <person name="Benny G.L."/>
            <person name="Smith M.E."/>
            <person name="James T.Y."/>
            <person name="Grigoriev I.V."/>
        </authorList>
    </citation>
    <scope>NUCLEOTIDE SEQUENCE [LARGE SCALE GENOMIC DNA]</scope>
    <source>
        <strain evidence="4">RSA 468</strain>
    </source>
</reference>
<evidence type="ECO:0000256" key="1">
    <source>
        <dbReference type="RuleBase" id="RU366018"/>
    </source>
</evidence>
<dbReference type="GO" id="GO:0008270">
    <property type="term" value="F:zinc ion binding"/>
    <property type="evidence" value="ECO:0007669"/>
    <property type="project" value="UniProtKB-UniRule"/>
</dbReference>
<dbReference type="GO" id="GO:0071596">
    <property type="term" value="P:ubiquitin-dependent protein catabolic process via the N-end rule pathway"/>
    <property type="evidence" value="ECO:0007669"/>
    <property type="project" value="UniProtKB-UniRule"/>
</dbReference>
<dbReference type="EC" id="2.3.2.27" evidence="1"/>
<dbReference type="GO" id="GO:0016567">
    <property type="term" value="P:protein ubiquitination"/>
    <property type="evidence" value="ECO:0007669"/>
    <property type="project" value="UniProtKB-UniRule"/>
</dbReference>
<keyword evidence="1" id="KW-0833">Ubl conjugation pathway</keyword>
<dbReference type="STRING" id="215637.A0A4P9ZLJ7"/>
<feature type="non-terminal residue" evidence="3">
    <location>
        <position position="117"/>
    </location>
</feature>
<dbReference type="Pfam" id="PF18995">
    <property type="entry name" value="PRT6_C"/>
    <property type="match status" value="1"/>
</dbReference>
<dbReference type="GO" id="GO:0005737">
    <property type="term" value="C:cytoplasm"/>
    <property type="evidence" value="ECO:0007669"/>
    <property type="project" value="TreeGrafter"/>
</dbReference>
<evidence type="ECO:0000313" key="3">
    <source>
        <dbReference type="EMBL" id="RKP34174.1"/>
    </source>
</evidence>
<evidence type="ECO:0000313" key="4">
    <source>
        <dbReference type="Proteomes" id="UP000268162"/>
    </source>
</evidence>
<dbReference type="PANTHER" id="PTHR21497:SF24">
    <property type="entry name" value="E3 UBIQUITIN-PROTEIN LIGASE UBR1"/>
    <property type="match status" value="1"/>
</dbReference>
<comment type="similarity">
    <text evidence="1">Belongs to the E3 ubiquitin-protein ligase UBR1-like family.</text>
</comment>
<dbReference type="GO" id="GO:0061630">
    <property type="term" value="F:ubiquitin protein ligase activity"/>
    <property type="evidence" value="ECO:0007669"/>
    <property type="project" value="UniProtKB-UniRule"/>
</dbReference>